<gene>
    <name evidence="2" type="ORF">DFH07DRAFT_959894</name>
</gene>
<evidence type="ECO:0000313" key="3">
    <source>
        <dbReference type="Proteomes" id="UP001215280"/>
    </source>
</evidence>
<dbReference type="AlphaFoldDB" id="A0AAD7NC89"/>
<dbReference type="Proteomes" id="UP001215280">
    <property type="component" value="Unassembled WGS sequence"/>
</dbReference>
<evidence type="ECO:0000313" key="2">
    <source>
        <dbReference type="EMBL" id="KAJ7754196.1"/>
    </source>
</evidence>
<comment type="caution">
    <text evidence="2">The sequence shown here is derived from an EMBL/GenBank/DDBJ whole genome shotgun (WGS) entry which is preliminary data.</text>
</comment>
<dbReference type="EMBL" id="JARJLG010000068">
    <property type="protein sequence ID" value="KAJ7754196.1"/>
    <property type="molecule type" value="Genomic_DNA"/>
</dbReference>
<name>A0AAD7NC89_9AGAR</name>
<keyword evidence="3" id="KW-1185">Reference proteome</keyword>
<reference evidence="2" key="1">
    <citation type="submission" date="2023-03" db="EMBL/GenBank/DDBJ databases">
        <title>Massive genome expansion in bonnet fungi (Mycena s.s.) driven by repeated elements and novel gene families across ecological guilds.</title>
        <authorList>
            <consortium name="Lawrence Berkeley National Laboratory"/>
            <person name="Harder C.B."/>
            <person name="Miyauchi S."/>
            <person name="Viragh M."/>
            <person name="Kuo A."/>
            <person name="Thoen E."/>
            <person name="Andreopoulos B."/>
            <person name="Lu D."/>
            <person name="Skrede I."/>
            <person name="Drula E."/>
            <person name="Henrissat B."/>
            <person name="Morin E."/>
            <person name="Kohler A."/>
            <person name="Barry K."/>
            <person name="LaButti K."/>
            <person name="Morin E."/>
            <person name="Salamov A."/>
            <person name="Lipzen A."/>
            <person name="Mereny Z."/>
            <person name="Hegedus B."/>
            <person name="Baldrian P."/>
            <person name="Stursova M."/>
            <person name="Weitz H."/>
            <person name="Taylor A."/>
            <person name="Grigoriev I.V."/>
            <person name="Nagy L.G."/>
            <person name="Martin F."/>
            <person name="Kauserud H."/>
        </authorList>
    </citation>
    <scope>NUCLEOTIDE SEQUENCE</scope>
    <source>
        <strain evidence="2">CBHHK188m</strain>
    </source>
</reference>
<protein>
    <recommendedName>
        <fullName evidence="4">MULE transposase domain-containing protein</fullName>
    </recommendedName>
</protein>
<accession>A0AAD7NC89</accession>
<sequence length="609" mass="68616">MQTINKPKKHDETDKHRTSRQMECFDCDGWLHITVSEESTEALVRFKHELDHIPYCSIDVPLPVKEFVAANPCLTTMQYQDRTKILFSRHSIYTLWVKTDCEKWKLDDDELESAIKIIQRAAAERTGTHEGHPIFRAEPIVLPAVDGFSAVVFALPSVWQKWGGQIREIAMDSAWETNKSQFELFAFIGELSMSGCPLAYLLIKSEKNSTPNSQQKYLKTILMHLQNIWGLRLLTTLSDKYWPEINACWACASCAKHQLCFWHAIRAVKKRLAILKRWPAHYNVLQARLEFPAIDAEFVPIGQDTNLTPKPRAPTTTIPFSTIRLQGVVVNPPPIASSGPMIVLNRTLYDGTPVSVAEEEEDENDAEDLGDDVEEMIRVKEPERTNLPDYMCEAGENSTHDPDYVVCPAAHRAQLLRLFTRHFCQHPFFPGRNELHPIGQPRGTYNDVDGGSISDGDDVVWSGDKTVLTGGLRRDVGRGSLLGKRVREDDNAGRHIDGNGSQTPRLDGQGDASAAFGEAHSDDEDDERPSTARLVRSIRLSTIRLDHNYQILALCPQVQIVVQPDEVSVSMEATFATLDPYRKLALPQFSAPPRTWSISLHHQHLAAMD</sequence>
<evidence type="ECO:0000256" key="1">
    <source>
        <dbReference type="SAM" id="MobiDB-lite"/>
    </source>
</evidence>
<feature type="compositionally biased region" description="Basic and acidic residues" evidence="1">
    <location>
        <begin position="485"/>
        <end position="497"/>
    </location>
</feature>
<feature type="region of interest" description="Disordered" evidence="1">
    <location>
        <begin position="483"/>
        <end position="530"/>
    </location>
</feature>
<evidence type="ECO:0008006" key="4">
    <source>
        <dbReference type="Google" id="ProtNLM"/>
    </source>
</evidence>
<organism evidence="2 3">
    <name type="scientific">Mycena maculata</name>
    <dbReference type="NCBI Taxonomy" id="230809"/>
    <lineage>
        <taxon>Eukaryota</taxon>
        <taxon>Fungi</taxon>
        <taxon>Dikarya</taxon>
        <taxon>Basidiomycota</taxon>
        <taxon>Agaricomycotina</taxon>
        <taxon>Agaricomycetes</taxon>
        <taxon>Agaricomycetidae</taxon>
        <taxon>Agaricales</taxon>
        <taxon>Marasmiineae</taxon>
        <taxon>Mycenaceae</taxon>
        <taxon>Mycena</taxon>
    </lineage>
</organism>
<proteinExistence type="predicted"/>